<dbReference type="Pfam" id="PF01541">
    <property type="entry name" value="GIY-YIG"/>
    <property type="match status" value="1"/>
</dbReference>
<evidence type="ECO:0000259" key="1">
    <source>
        <dbReference type="PROSITE" id="PS50164"/>
    </source>
</evidence>
<organism evidence="2 3">
    <name type="scientific">Candidatus Curtissbacteria bacterium RIFCSPLOWO2_01_FULL_37_9</name>
    <dbReference type="NCBI Taxonomy" id="1797724"/>
    <lineage>
        <taxon>Bacteria</taxon>
        <taxon>Candidatus Curtissiibacteriota</taxon>
    </lineage>
</organism>
<dbReference type="EMBL" id="MFBN01000010">
    <property type="protein sequence ID" value="OGD95755.1"/>
    <property type="molecule type" value="Genomic_DNA"/>
</dbReference>
<dbReference type="InterPro" id="IPR035901">
    <property type="entry name" value="GIY-YIG_endonuc_sf"/>
</dbReference>
<sequence>MPTVYVLQSIRDGKTYLGSTDNFEKRLLQHESGRVISTKHRRPFRVLFTEEFDTLKKARKRELWYKSGAGRRKLKEYFNNH</sequence>
<dbReference type="CDD" id="cd10449">
    <property type="entry name" value="GIY-YIG_SLX1_like"/>
    <property type="match status" value="1"/>
</dbReference>
<dbReference type="Gene3D" id="3.40.1440.10">
    <property type="entry name" value="GIY-YIG endonuclease"/>
    <property type="match status" value="1"/>
</dbReference>
<dbReference type="SUPFAM" id="SSF82771">
    <property type="entry name" value="GIY-YIG endonuclease"/>
    <property type="match status" value="1"/>
</dbReference>
<dbReference type="InterPro" id="IPR000305">
    <property type="entry name" value="GIY-YIG_endonuc"/>
</dbReference>
<dbReference type="AlphaFoldDB" id="A0A1F5GVA6"/>
<feature type="domain" description="GIY-YIG" evidence="1">
    <location>
        <begin position="1"/>
        <end position="77"/>
    </location>
</feature>
<evidence type="ECO:0000313" key="3">
    <source>
        <dbReference type="Proteomes" id="UP000178336"/>
    </source>
</evidence>
<name>A0A1F5GVA6_9BACT</name>
<proteinExistence type="predicted"/>
<dbReference type="PROSITE" id="PS50164">
    <property type="entry name" value="GIY_YIG"/>
    <property type="match status" value="1"/>
</dbReference>
<reference evidence="2 3" key="1">
    <citation type="journal article" date="2016" name="Nat. Commun.">
        <title>Thousands of microbial genomes shed light on interconnected biogeochemical processes in an aquifer system.</title>
        <authorList>
            <person name="Anantharaman K."/>
            <person name="Brown C.T."/>
            <person name="Hug L.A."/>
            <person name="Sharon I."/>
            <person name="Castelle C.J."/>
            <person name="Probst A.J."/>
            <person name="Thomas B.C."/>
            <person name="Singh A."/>
            <person name="Wilkins M.J."/>
            <person name="Karaoz U."/>
            <person name="Brodie E.L."/>
            <person name="Williams K.H."/>
            <person name="Hubbard S.S."/>
            <person name="Banfield J.F."/>
        </authorList>
    </citation>
    <scope>NUCLEOTIDE SEQUENCE [LARGE SCALE GENOMIC DNA]</scope>
</reference>
<dbReference type="STRING" id="1797724.A3A48_03250"/>
<gene>
    <name evidence="2" type="ORF">A3A48_03250</name>
</gene>
<protein>
    <recommendedName>
        <fullName evidence="1">GIY-YIG domain-containing protein</fullName>
    </recommendedName>
</protein>
<dbReference type="Proteomes" id="UP000178336">
    <property type="component" value="Unassembled WGS sequence"/>
</dbReference>
<evidence type="ECO:0000313" key="2">
    <source>
        <dbReference type="EMBL" id="OGD95755.1"/>
    </source>
</evidence>
<comment type="caution">
    <text evidence="2">The sequence shown here is derived from an EMBL/GenBank/DDBJ whole genome shotgun (WGS) entry which is preliminary data.</text>
</comment>
<accession>A0A1F5GVA6</accession>